<organism evidence="1 2">
    <name type="scientific">Candidatus Woesebacteria bacterium GW2011_GWA2_33_28</name>
    <dbReference type="NCBI Taxonomy" id="1618561"/>
    <lineage>
        <taxon>Bacteria</taxon>
        <taxon>Candidatus Woeseibacteriota</taxon>
    </lineage>
</organism>
<accession>A0A0G0CVY0</accession>
<reference evidence="1 2" key="1">
    <citation type="journal article" date="2015" name="Nature">
        <title>rRNA introns, odd ribosomes, and small enigmatic genomes across a large radiation of phyla.</title>
        <authorList>
            <person name="Brown C.T."/>
            <person name="Hug L.A."/>
            <person name="Thomas B.C."/>
            <person name="Sharon I."/>
            <person name="Castelle C.J."/>
            <person name="Singh A."/>
            <person name="Wilkins M.J."/>
            <person name="Williams K.H."/>
            <person name="Banfield J.F."/>
        </authorList>
    </citation>
    <scope>NUCLEOTIDE SEQUENCE [LARGE SCALE GENOMIC DNA]</scope>
</reference>
<dbReference type="AlphaFoldDB" id="A0A0G0CVY0"/>
<evidence type="ECO:0000313" key="2">
    <source>
        <dbReference type="Proteomes" id="UP000033995"/>
    </source>
</evidence>
<evidence type="ECO:0000313" key="1">
    <source>
        <dbReference type="EMBL" id="KKP47517.1"/>
    </source>
</evidence>
<protein>
    <recommendedName>
        <fullName evidence="3">Toxin-antitoxin system, toxin component</fullName>
    </recommendedName>
</protein>
<sequence>MKYIEWNRDKNESLKEERDISFEEISEAITSKKILDAFDHPNQKKYPKQRVFVVEIRDYAYFVAYVEDDKKIFLKTIYPDHQLTKKYLRK</sequence>
<dbReference type="Proteomes" id="UP000033995">
    <property type="component" value="Unassembled WGS sequence"/>
</dbReference>
<proteinExistence type="predicted"/>
<name>A0A0G0CVY0_9BACT</name>
<dbReference type="Pfam" id="PF14076">
    <property type="entry name" value="DUF4258"/>
    <property type="match status" value="1"/>
</dbReference>
<gene>
    <name evidence="1" type="ORF">UR38_C0004G0060</name>
</gene>
<dbReference type="InterPro" id="IPR025354">
    <property type="entry name" value="DUF4258"/>
</dbReference>
<dbReference type="EMBL" id="LBOZ01000004">
    <property type="protein sequence ID" value="KKP47517.1"/>
    <property type="molecule type" value="Genomic_DNA"/>
</dbReference>
<evidence type="ECO:0008006" key="3">
    <source>
        <dbReference type="Google" id="ProtNLM"/>
    </source>
</evidence>
<comment type="caution">
    <text evidence="1">The sequence shown here is derived from an EMBL/GenBank/DDBJ whole genome shotgun (WGS) entry which is preliminary data.</text>
</comment>